<evidence type="ECO:0000256" key="3">
    <source>
        <dbReference type="ARBA" id="ARBA00023125"/>
    </source>
</evidence>
<comment type="caution">
    <text evidence="6">The sequence shown here is derived from an EMBL/GenBank/DDBJ whole genome shotgun (WGS) entry which is preliminary data.</text>
</comment>
<dbReference type="SUPFAM" id="SSF53850">
    <property type="entry name" value="Periplasmic binding protein-like II"/>
    <property type="match status" value="1"/>
</dbReference>
<dbReference type="PANTHER" id="PTHR30346:SF29">
    <property type="entry name" value="LYSR SUBSTRATE-BINDING"/>
    <property type="match status" value="1"/>
</dbReference>
<dbReference type="InterPro" id="IPR005119">
    <property type="entry name" value="LysR_subst-bd"/>
</dbReference>
<keyword evidence="7" id="KW-1185">Reference proteome</keyword>
<dbReference type="Pfam" id="PF03466">
    <property type="entry name" value="LysR_substrate"/>
    <property type="match status" value="1"/>
</dbReference>
<dbReference type="InterPro" id="IPR036388">
    <property type="entry name" value="WH-like_DNA-bd_sf"/>
</dbReference>
<evidence type="ECO:0000256" key="2">
    <source>
        <dbReference type="ARBA" id="ARBA00023015"/>
    </source>
</evidence>
<accession>A0ABV5KE35</accession>
<dbReference type="EMBL" id="JBHMDG010000027">
    <property type="protein sequence ID" value="MFB9314999.1"/>
    <property type="molecule type" value="Genomic_DNA"/>
</dbReference>
<reference evidence="6 7" key="1">
    <citation type="submission" date="2024-09" db="EMBL/GenBank/DDBJ databases">
        <authorList>
            <person name="Sun Q."/>
            <person name="Mori K."/>
        </authorList>
    </citation>
    <scope>NUCLEOTIDE SEQUENCE [LARGE SCALE GENOMIC DNA]</scope>
    <source>
        <strain evidence="6 7">JCM 9626</strain>
    </source>
</reference>
<dbReference type="InterPro" id="IPR000847">
    <property type="entry name" value="LysR_HTH_N"/>
</dbReference>
<keyword evidence="4" id="KW-0804">Transcription</keyword>
<dbReference type="Pfam" id="PF00126">
    <property type="entry name" value="HTH_1"/>
    <property type="match status" value="1"/>
</dbReference>
<keyword evidence="2" id="KW-0805">Transcription regulation</keyword>
<dbReference type="PROSITE" id="PS50931">
    <property type="entry name" value="HTH_LYSR"/>
    <property type="match status" value="1"/>
</dbReference>
<evidence type="ECO:0000256" key="4">
    <source>
        <dbReference type="ARBA" id="ARBA00023163"/>
    </source>
</evidence>
<gene>
    <name evidence="6" type="ORF">ACFFRI_18215</name>
</gene>
<sequence>MELRQLECFVAVAEVSSFTEAARRLHTVQSGVSASIKNLERDVGARLFERGAGGVRLSVAGDALLPAARATLAAARAAREAVDRVTTGVSGVVSLGTLPSLDVVDLPALLARLRTEHPGIRVRLKGSSSGSSGLAQELARGDLDAALIANDGAGIPGVRLTWLLTAPVVALLPEDHRLAGRAGVRLAELADEQFIDFPAGFGNRRIVDEAYARLGLERTVTVEVTTVPDAGAYVRLGLGVSLVPFISEPPAGLCAVPIHRPALPWVLSLGTPATGTLSAPAQALIDLVPAYRGDLPPLPVGAPDRQD</sequence>
<evidence type="ECO:0000256" key="1">
    <source>
        <dbReference type="ARBA" id="ARBA00009437"/>
    </source>
</evidence>
<evidence type="ECO:0000313" key="7">
    <source>
        <dbReference type="Proteomes" id="UP001589750"/>
    </source>
</evidence>
<comment type="similarity">
    <text evidence="1">Belongs to the LysR transcriptional regulatory family.</text>
</comment>
<dbReference type="PRINTS" id="PR00039">
    <property type="entry name" value="HTHLYSR"/>
</dbReference>
<evidence type="ECO:0000259" key="5">
    <source>
        <dbReference type="PROSITE" id="PS50931"/>
    </source>
</evidence>
<organism evidence="6 7">
    <name type="scientific">Nocardioides plantarum</name>
    <dbReference type="NCBI Taxonomy" id="29299"/>
    <lineage>
        <taxon>Bacteria</taxon>
        <taxon>Bacillati</taxon>
        <taxon>Actinomycetota</taxon>
        <taxon>Actinomycetes</taxon>
        <taxon>Propionibacteriales</taxon>
        <taxon>Nocardioidaceae</taxon>
        <taxon>Nocardioides</taxon>
    </lineage>
</organism>
<dbReference type="SUPFAM" id="SSF46785">
    <property type="entry name" value="Winged helix' DNA-binding domain"/>
    <property type="match status" value="1"/>
</dbReference>
<dbReference type="Proteomes" id="UP001589750">
    <property type="component" value="Unassembled WGS sequence"/>
</dbReference>
<name>A0ABV5KE35_9ACTN</name>
<protein>
    <submittedName>
        <fullName evidence="6">LysR family transcriptional regulator</fullName>
    </submittedName>
</protein>
<proteinExistence type="inferred from homology"/>
<feature type="domain" description="HTH lysR-type" evidence="5">
    <location>
        <begin position="1"/>
        <end position="58"/>
    </location>
</feature>
<dbReference type="Gene3D" id="1.10.10.10">
    <property type="entry name" value="Winged helix-like DNA-binding domain superfamily/Winged helix DNA-binding domain"/>
    <property type="match status" value="1"/>
</dbReference>
<dbReference type="Gene3D" id="3.40.190.290">
    <property type="match status" value="1"/>
</dbReference>
<evidence type="ECO:0000313" key="6">
    <source>
        <dbReference type="EMBL" id="MFB9314999.1"/>
    </source>
</evidence>
<dbReference type="InterPro" id="IPR036390">
    <property type="entry name" value="WH_DNA-bd_sf"/>
</dbReference>
<keyword evidence="3" id="KW-0238">DNA-binding</keyword>
<dbReference type="PANTHER" id="PTHR30346">
    <property type="entry name" value="TRANSCRIPTIONAL DUAL REGULATOR HCAR-RELATED"/>
    <property type="match status" value="1"/>
</dbReference>
<dbReference type="RefSeq" id="WP_140009855.1">
    <property type="nucleotide sequence ID" value="NZ_JBHMDG010000027.1"/>
</dbReference>